<keyword evidence="2" id="KW-0732">Signal</keyword>
<evidence type="ECO:0000313" key="3">
    <source>
        <dbReference type="EMBL" id="CAK9251743.1"/>
    </source>
</evidence>
<gene>
    <name evidence="3" type="ORF">CSSPJE1EN1_LOCUS27121</name>
</gene>
<dbReference type="EMBL" id="CAXAQS010000475">
    <property type="protein sequence ID" value="CAK9251743.1"/>
    <property type="molecule type" value="Genomic_DNA"/>
</dbReference>
<comment type="caution">
    <text evidence="3">The sequence shown here is derived from an EMBL/GenBank/DDBJ whole genome shotgun (WGS) entry which is preliminary data.</text>
</comment>
<reference evidence="3" key="1">
    <citation type="submission" date="2024-02" db="EMBL/GenBank/DDBJ databases">
        <authorList>
            <consortium name="ELIXIR-Norway"/>
            <consortium name="Elixir Norway"/>
        </authorList>
    </citation>
    <scope>NUCLEOTIDE SEQUENCE</scope>
</reference>
<protein>
    <submittedName>
        <fullName evidence="3">Uncharacterized protein</fullName>
    </submittedName>
</protein>
<sequence length="114" mass="11932">MGRITAVVVLVIVALCMVASTVAAAAADGSGVTVEFGTRIDIASALSPAPSTSADSASPAIGWYTAHGWLLWMAFGLFFPGGVLISKYGQLSFPLQWFHAHRILEVGINQLPES</sequence>
<proteinExistence type="predicted"/>
<keyword evidence="1" id="KW-0812">Transmembrane</keyword>
<keyword evidence="1" id="KW-0472">Membrane</keyword>
<evidence type="ECO:0000256" key="2">
    <source>
        <dbReference type="SAM" id="SignalP"/>
    </source>
</evidence>
<evidence type="ECO:0000313" key="4">
    <source>
        <dbReference type="Proteomes" id="UP001497444"/>
    </source>
</evidence>
<keyword evidence="4" id="KW-1185">Reference proteome</keyword>
<keyword evidence="1" id="KW-1133">Transmembrane helix</keyword>
<feature type="transmembrane region" description="Helical" evidence="1">
    <location>
        <begin position="69"/>
        <end position="86"/>
    </location>
</feature>
<accession>A0ABP0VCY5</accession>
<feature type="signal peptide" evidence="2">
    <location>
        <begin position="1"/>
        <end position="24"/>
    </location>
</feature>
<name>A0ABP0VCY5_9BRYO</name>
<feature type="chain" id="PRO_5046177613" evidence="2">
    <location>
        <begin position="25"/>
        <end position="114"/>
    </location>
</feature>
<organism evidence="3 4">
    <name type="scientific">Sphagnum jensenii</name>
    <dbReference type="NCBI Taxonomy" id="128206"/>
    <lineage>
        <taxon>Eukaryota</taxon>
        <taxon>Viridiplantae</taxon>
        <taxon>Streptophyta</taxon>
        <taxon>Embryophyta</taxon>
        <taxon>Bryophyta</taxon>
        <taxon>Sphagnophytina</taxon>
        <taxon>Sphagnopsida</taxon>
        <taxon>Sphagnales</taxon>
        <taxon>Sphagnaceae</taxon>
        <taxon>Sphagnum</taxon>
    </lineage>
</organism>
<evidence type="ECO:0000256" key="1">
    <source>
        <dbReference type="SAM" id="Phobius"/>
    </source>
</evidence>
<dbReference type="Proteomes" id="UP001497444">
    <property type="component" value="Unassembled WGS sequence"/>
</dbReference>